<evidence type="ECO:0008006" key="4">
    <source>
        <dbReference type="Google" id="ProtNLM"/>
    </source>
</evidence>
<keyword evidence="3" id="KW-1185">Reference proteome</keyword>
<evidence type="ECO:0000256" key="1">
    <source>
        <dbReference type="SAM" id="SignalP"/>
    </source>
</evidence>
<dbReference type="PROSITE" id="PS51257">
    <property type="entry name" value="PROKAR_LIPOPROTEIN"/>
    <property type="match status" value="1"/>
</dbReference>
<evidence type="ECO:0000313" key="3">
    <source>
        <dbReference type="Proteomes" id="UP000664144"/>
    </source>
</evidence>
<dbReference type="RefSeq" id="WP_206985555.1">
    <property type="nucleotide sequence ID" value="NZ_JAFLQZ010000012.1"/>
</dbReference>
<dbReference type="AlphaFoldDB" id="A0A939EYN4"/>
<dbReference type="Proteomes" id="UP000664144">
    <property type="component" value="Unassembled WGS sequence"/>
</dbReference>
<proteinExistence type="predicted"/>
<sequence length="262" mass="29284">MRYSILWACLAGLGFTSCGASTFLALRPAQPDGSSVNGHPTSTKYQTEDSVEVRLSFVRYDATELVFEVEIGNDSKRPVLIEPTSFFYAPIDTTVAPRPGAQPMLPRIAAIDPETRLKNLAANLETEATKAEKVSWFEIATTVTQVAESVASIKKKETDAQIAEREERHASTNAYFANQREQHAQNADDLYNQHQNAQSVMLRSARLPSGEYVSGQVNFPRTDTARRLRFVLFYNERPVTFDFNQTLEKVSYTPTGEIVQAH</sequence>
<name>A0A939EYN4_9BACT</name>
<evidence type="ECO:0000313" key="2">
    <source>
        <dbReference type="EMBL" id="MBO0359596.1"/>
    </source>
</evidence>
<protein>
    <recommendedName>
        <fullName evidence="4">DUF4138 domain-containing protein</fullName>
    </recommendedName>
</protein>
<comment type="caution">
    <text evidence="2">The sequence shown here is derived from an EMBL/GenBank/DDBJ whole genome shotgun (WGS) entry which is preliminary data.</text>
</comment>
<organism evidence="2 3">
    <name type="scientific">Hymenobacter telluris</name>
    <dbReference type="NCBI Taxonomy" id="2816474"/>
    <lineage>
        <taxon>Bacteria</taxon>
        <taxon>Pseudomonadati</taxon>
        <taxon>Bacteroidota</taxon>
        <taxon>Cytophagia</taxon>
        <taxon>Cytophagales</taxon>
        <taxon>Hymenobacteraceae</taxon>
        <taxon>Hymenobacter</taxon>
    </lineage>
</organism>
<feature type="chain" id="PRO_5037827866" description="DUF4138 domain-containing protein" evidence="1">
    <location>
        <begin position="21"/>
        <end position="262"/>
    </location>
</feature>
<keyword evidence="1" id="KW-0732">Signal</keyword>
<gene>
    <name evidence="2" type="ORF">J0X19_16675</name>
</gene>
<accession>A0A939EYN4</accession>
<reference evidence="2" key="1">
    <citation type="submission" date="2021-03" db="EMBL/GenBank/DDBJ databases">
        <authorList>
            <person name="Kim M.K."/>
        </authorList>
    </citation>
    <scope>NUCLEOTIDE SEQUENCE</scope>
    <source>
        <strain evidence="2">BT186</strain>
    </source>
</reference>
<feature type="signal peptide" evidence="1">
    <location>
        <begin position="1"/>
        <end position="20"/>
    </location>
</feature>
<dbReference type="EMBL" id="JAFLQZ010000012">
    <property type="protein sequence ID" value="MBO0359596.1"/>
    <property type="molecule type" value="Genomic_DNA"/>
</dbReference>